<gene>
    <name evidence="1" type="ORF">S01H1_50615</name>
</gene>
<reference evidence="1" key="1">
    <citation type="journal article" date="2014" name="Front. Microbiol.">
        <title>High frequency of phylogenetically diverse reductive dehalogenase-homologous genes in deep subseafloor sedimentary metagenomes.</title>
        <authorList>
            <person name="Kawai M."/>
            <person name="Futagami T."/>
            <person name="Toyoda A."/>
            <person name="Takaki Y."/>
            <person name="Nishi S."/>
            <person name="Hori S."/>
            <person name="Arai W."/>
            <person name="Tsubouchi T."/>
            <person name="Morono Y."/>
            <person name="Uchiyama I."/>
            <person name="Ito T."/>
            <person name="Fujiyama A."/>
            <person name="Inagaki F."/>
            <person name="Takami H."/>
        </authorList>
    </citation>
    <scope>NUCLEOTIDE SEQUENCE</scope>
    <source>
        <strain evidence="1">Expedition CK06-06</strain>
    </source>
</reference>
<protein>
    <submittedName>
        <fullName evidence="1">Uncharacterized protein</fullName>
    </submittedName>
</protein>
<dbReference type="EMBL" id="BARS01032619">
    <property type="protein sequence ID" value="GAG16604.1"/>
    <property type="molecule type" value="Genomic_DNA"/>
</dbReference>
<evidence type="ECO:0000313" key="1">
    <source>
        <dbReference type="EMBL" id="GAG16604.1"/>
    </source>
</evidence>
<sequence length="59" mass="7107">MVDNYEFVTGHKKGYLAFMYNNCTNKWIIKSFHLSENMNDQMLQAIKKFDIMKKLNLEE</sequence>
<proteinExistence type="predicted"/>
<organism evidence="1">
    <name type="scientific">marine sediment metagenome</name>
    <dbReference type="NCBI Taxonomy" id="412755"/>
    <lineage>
        <taxon>unclassified sequences</taxon>
        <taxon>metagenomes</taxon>
        <taxon>ecological metagenomes</taxon>
    </lineage>
</organism>
<accession>X0VEH6</accession>
<name>X0VEH6_9ZZZZ</name>
<comment type="caution">
    <text evidence="1">The sequence shown here is derived from an EMBL/GenBank/DDBJ whole genome shotgun (WGS) entry which is preliminary data.</text>
</comment>
<dbReference type="AlphaFoldDB" id="X0VEH6"/>